<feature type="disulfide bond" evidence="6">
    <location>
        <begin position="366"/>
        <end position="393"/>
    </location>
</feature>
<evidence type="ECO:0000313" key="15">
    <source>
        <dbReference type="Proteomes" id="UP001174909"/>
    </source>
</evidence>
<comment type="caution">
    <text evidence="8">Lacks conserved residue(s) required for the propagation of feature annotation.</text>
</comment>
<dbReference type="Proteomes" id="UP001174909">
    <property type="component" value="Unassembled WGS sequence"/>
</dbReference>
<feature type="domain" description="Disintegrin" evidence="12">
    <location>
        <begin position="96"/>
        <end position="183"/>
    </location>
</feature>
<feature type="disulfide bond" evidence="9">
    <location>
        <begin position="43"/>
        <end position="48"/>
    </location>
</feature>
<dbReference type="PROSITE" id="PS50214">
    <property type="entry name" value="DISINTEGRIN_2"/>
    <property type="match status" value="1"/>
</dbReference>
<dbReference type="InterPro" id="IPR000859">
    <property type="entry name" value="CUB_dom"/>
</dbReference>
<dbReference type="InterPro" id="IPR006586">
    <property type="entry name" value="ADAM_Cys-rich"/>
</dbReference>
<feature type="domain" description="EGF-like" evidence="11">
    <location>
        <begin position="282"/>
        <end position="319"/>
    </location>
</feature>
<evidence type="ECO:0000313" key="14">
    <source>
        <dbReference type="EMBL" id="CAI8048151.1"/>
    </source>
</evidence>
<dbReference type="PROSITE" id="PS00427">
    <property type="entry name" value="DISINTEGRIN_1"/>
    <property type="match status" value="1"/>
</dbReference>
<dbReference type="InterPro" id="IPR018358">
    <property type="entry name" value="Disintegrin_CS"/>
</dbReference>
<dbReference type="PROSITE" id="PS01180">
    <property type="entry name" value="CUB"/>
    <property type="match status" value="1"/>
</dbReference>
<dbReference type="SUPFAM" id="SSF57196">
    <property type="entry name" value="EGF/Laminin"/>
    <property type="match status" value="1"/>
</dbReference>
<feature type="binding site" evidence="9">
    <location>
        <position position="30"/>
    </location>
    <ligand>
        <name>Zn(2+)</name>
        <dbReference type="ChEBI" id="CHEBI:29105"/>
        <note>catalytic</note>
    </ligand>
</feature>
<feature type="domain" description="Peptidase M12B" evidence="13">
    <location>
        <begin position="1"/>
        <end position="90"/>
    </location>
</feature>
<dbReference type="InterPro" id="IPR001881">
    <property type="entry name" value="EGF-like_Ca-bd_dom"/>
</dbReference>
<evidence type="ECO:0000256" key="4">
    <source>
        <dbReference type="ARBA" id="ARBA00023136"/>
    </source>
</evidence>
<comment type="subcellular location">
    <subcellularLocation>
        <location evidence="1">Membrane</location>
        <topology evidence="1">Single-pass membrane protein</topology>
    </subcellularLocation>
</comment>
<sequence length="487" mass="52469">MCGSASVGIVQDRHRAALATGSTFAHEMGHLFGMDHDSGACSCPDSRCIMAASINTLNPPQQWSTCSVATYNSVVSRTFNNLARCLHNVPSDILGDPVCGDGIQEEGEVCDCGSPQECTDPCCDARTCRLVAEAQCHKGECCNSQCRFKDSLSMCRPSAGQCDIEDYCTGLSSDCPADVFVQDGTTCNNDQWYCFSGQCKTYNEQCQRHFLTNKGHDNCFSFNTDGSHFGNCGSDGTSYISCRPHAFTTYVGADIVSPGLVEDGVKCGRNKWCYEQQCRDFSVTPCPRGPNAEICSGNGKCNNDDQCTCLNGFSGSTCEIRPIINECALGIHNCEHVCIDTLEAFVCACNFGYILESDGHSCTLDCGGRLTAISGSFQTPGWPNAYPSENFRCEWIIDVSGAGSIEFTMDQTAFGILGNPLSSCPTDYLQFFDGTSSNSNSLEKICGVHSHYEGTLPVISTTSSSARVVFTGSNLRRPLSRVGVKVN</sequence>
<dbReference type="PROSITE" id="PS00022">
    <property type="entry name" value="EGF_1"/>
    <property type="match status" value="1"/>
</dbReference>
<feature type="binding site" evidence="9">
    <location>
        <position position="26"/>
    </location>
    <ligand>
        <name>Zn(2+)</name>
        <dbReference type="ChEBI" id="CHEBI:29105"/>
        <note>catalytic</note>
    </ligand>
</feature>
<dbReference type="PANTHER" id="PTHR11905:SF250">
    <property type="entry name" value="PEPTIDASE M12B DOMAIN-CONTAINING PROTEIN"/>
    <property type="match status" value="1"/>
</dbReference>
<evidence type="ECO:0000259" key="13">
    <source>
        <dbReference type="PROSITE" id="PS50215"/>
    </source>
</evidence>
<keyword evidence="4" id="KW-0472">Membrane</keyword>
<dbReference type="SMART" id="SM00042">
    <property type="entry name" value="CUB"/>
    <property type="match status" value="1"/>
</dbReference>
<proteinExistence type="predicted"/>
<dbReference type="InterPro" id="IPR024079">
    <property type="entry name" value="MetalloPept_cat_dom_sf"/>
</dbReference>
<feature type="non-terminal residue" evidence="14">
    <location>
        <position position="487"/>
    </location>
</feature>
<evidence type="ECO:0000256" key="9">
    <source>
        <dbReference type="PROSITE-ProRule" id="PRU00276"/>
    </source>
</evidence>
<evidence type="ECO:0000256" key="8">
    <source>
        <dbReference type="PROSITE-ProRule" id="PRU00076"/>
    </source>
</evidence>
<evidence type="ECO:0000259" key="12">
    <source>
        <dbReference type="PROSITE" id="PS50214"/>
    </source>
</evidence>
<dbReference type="FunFam" id="4.10.70.10:FF:000003">
    <property type="entry name" value="Disintegrin and metalloproteinase domain-containing protein 17"/>
    <property type="match status" value="1"/>
</dbReference>
<dbReference type="PROSITE" id="PS50026">
    <property type="entry name" value="EGF_3"/>
    <property type="match status" value="1"/>
</dbReference>
<dbReference type="InterPro" id="IPR035914">
    <property type="entry name" value="Sperma_CUB_dom_sf"/>
</dbReference>
<dbReference type="Pfam" id="PF01421">
    <property type="entry name" value="Reprolysin"/>
    <property type="match status" value="1"/>
</dbReference>
<dbReference type="PANTHER" id="PTHR11905">
    <property type="entry name" value="ADAM A DISINTEGRIN AND METALLOPROTEASE DOMAIN"/>
    <property type="match status" value="1"/>
</dbReference>
<dbReference type="EMBL" id="CASHTH010003706">
    <property type="protein sequence ID" value="CAI8048151.1"/>
    <property type="molecule type" value="Genomic_DNA"/>
</dbReference>
<dbReference type="PROSITE" id="PS50215">
    <property type="entry name" value="ADAM_MEPRO"/>
    <property type="match status" value="1"/>
</dbReference>
<dbReference type="Pfam" id="PF00200">
    <property type="entry name" value="Disintegrin"/>
    <property type="match status" value="1"/>
</dbReference>
<dbReference type="Gene3D" id="3.40.390.10">
    <property type="entry name" value="Collagenase (Catalytic Domain)"/>
    <property type="match status" value="1"/>
</dbReference>
<gene>
    <name evidence="14" type="ORF">GBAR_LOCUS26593</name>
</gene>
<reference evidence="14" key="1">
    <citation type="submission" date="2023-03" db="EMBL/GenBank/DDBJ databases">
        <authorList>
            <person name="Steffen K."/>
            <person name="Cardenas P."/>
        </authorList>
    </citation>
    <scope>NUCLEOTIDE SEQUENCE</scope>
</reference>
<dbReference type="InterPro" id="IPR000742">
    <property type="entry name" value="EGF"/>
</dbReference>
<organism evidence="14 15">
    <name type="scientific">Geodia barretti</name>
    <name type="common">Barrett's horny sponge</name>
    <dbReference type="NCBI Taxonomy" id="519541"/>
    <lineage>
        <taxon>Eukaryota</taxon>
        <taxon>Metazoa</taxon>
        <taxon>Porifera</taxon>
        <taxon>Demospongiae</taxon>
        <taxon>Heteroscleromorpha</taxon>
        <taxon>Tetractinellida</taxon>
        <taxon>Astrophorina</taxon>
        <taxon>Geodiidae</taxon>
        <taxon>Geodia</taxon>
    </lineage>
</organism>
<feature type="disulfide bond" evidence="7">
    <location>
        <begin position="155"/>
        <end position="175"/>
    </location>
</feature>
<dbReference type="Gene3D" id="2.10.25.10">
    <property type="entry name" value="Laminin"/>
    <property type="match status" value="2"/>
</dbReference>
<evidence type="ECO:0000259" key="11">
    <source>
        <dbReference type="PROSITE" id="PS50026"/>
    </source>
</evidence>
<feature type="binding site" evidence="9">
    <location>
        <position position="36"/>
    </location>
    <ligand>
        <name>Zn(2+)</name>
        <dbReference type="ChEBI" id="CHEBI:29105"/>
        <note>catalytic</note>
    </ligand>
</feature>
<dbReference type="InterPro" id="IPR036436">
    <property type="entry name" value="Disintegrin_dom_sf"/>
</dbReference>
<evidence type="ECO:0000256" key="6">
    <source>
        <dbReference type="PROSITE-ProRule" id="PRU00059"/>
    </source>
</evidence>
<dbReference type="GO" id="GO:0006508">
    <property type="term" value="P:proteolysis"/>
    <property type="evidence" value="ECO:0007669"/>
    <property type="project" value="InterPro"/>
</dbReference>
<dbReference type="SMART" id="SM00181">
    <property type="entry name" value="EGF"/>
    <property type="match status" value="2"/>
</dbReference>
<dbReference type="Gene3D" id="2.60.120.290">
    <property type="entry name" value="Spermadhesin, CUB domain"/>
    <property type="match status" value="1"/>
</dbReference>
<keyword evidence="8" id="KW-0245">EGF-like domain</keyword>
<dbReference type="SUPFAM" id="SSF55486">
    <property type="entry name" value="Metalloproteases ('zincins'), catalytic domain"/>
    <property type="match status" value="1"/>
</dbReference>
<dbReference type="Gene3D" id="4.10.70.10">
    <property type="entry name" value="Disintegrin domain"/>
    <property type="match status" value="1"/>
</dbReference>
<keyword evidence="15" id="KW-1185">Reference proteome</keyword>
<dbReference type="Pfam" id="PF00431">
    <property type="entry name" value="CUB"/>
    <property type="match status" value="1"/>
</dbReference>
<evidence type="ECO:0000256" key="3">
    <source>
        <dbReference type="ARBA" id="ARBA00022989"/>
    </source>
</evidence>
<dbReference type="PROSITE" id="PS01186">
    <property type="entry name" value="EGF_2"/>
    <property type="match status" value="2"/>
</dbReference>
<dbReference type="GO" id="GO:0004222">
    <property type="term" value="F:metalloendopeptidase activity"/>
    <property type="evidence" value="ECO:0007669"/>
    <property type="project" value="InterPro"/>
</dbReference>
<dbReference type="AlphaFoldDB" id="A0AA35TIF6"/>
<keyword evidence="5 8" id="KW-1015">Disulfide bond</keyword>
<accession>A0AA35TIF6</accession>
<dbReference type="CDD" id="cd00041">
    <property type="entry name" value="CUB"/>
    <property type="match status" value="1"/>
</dbReference>
<dbReference type="GO" id="GO:0016020">
    <property type="term" value="C:membrane"/>
    <property type="evidence" value="ECO:0007669"/>
    <property type="project" value="UniProtKB-SubCell"/>
</dbReference>
<dbReference type="Pfam" id="PF08516">
    <property type="entry name" value="ADAM_CR"/>
    <property type="match status" value="1"/>
</dbReference>
<keyword evidence="9" id="KW-0862">Zinc</keyword>
<protein>
    <submittedName>
        <fullName evidence="14">Disintegrin and metalloproteinase domain-containing protein 28</fullName>
    </submittedName>
</protein>
<comment type="caution">
    <text evidence="14">The sequence shown here is derived from an EMBL/GenBank/DDBJ whole genome shotgun (WGS) entry which is preliminary data.</text>
</comment>
<evidence type="ECO:0000256" key="5">
    <source>
        <dbReference type="ARBA" id="ARBA00023157"/>
    </source>
</evidence>
<evidence type="ECO:0000256" key="1">
    <source>
        <dbReference type="ARBA" id="ARBA00004167"/>
    </source>
</evidence>
<dbReference type="SMART" id="SM00179">
    <property type="entry name" value="EGF_CA"/>
    <property type="match status" value="1"/>
</dbReference>
<feature type="active site" evidence="9">
    <location>
        <position position="27"/>
    </location>
</feature>
<evidence type="ECO:0000256" key="2">
    <source>
        <dbReference type="ARBA" id="ARBA00022692"/>
    </source>
</evidence>
<keyword evidence="9" id="KW-0479">Metal-binding</keyword>
<keyword evidence="2" id="KW-0812">Transmembrane</keyword>
<keyword evidence="3" id="KW-1133">Transmembrane helix</keyword>
<feature type="domain" description="CUB" evidence="10">
    <location>
        <begin position="366"/>
        <end position="487"/>
    </location>
</feature>
<dbReference type="GO" id="GO:0005509">
    <property type="term" value="F:calcium ion binding"/>
    <property type="evidence" value="ECO:0007669"/>
    <property type="project" value="InterPro"/>
</dbReference>
<dbReference type="InterPro" id="IPR001590">
    <property type="entry name" value="Peptidase_M12B"/>
</dbReference>
<evidence type="ECO:0000256" key="7">
    <source>
        <dbReference type="PROSITE-ProRule" id="PRU00068"/>
    </source>
</evidence>
<dbReference type="SUPFAM" id="SSF57552">
    <property type="entry name" value="Blood coagulation inhibitor (disintegrin)"/>
    <property type="match status" value="1"/>
</dbReference>
<evidence type="ECO:0000259" key="10">
    <source>
        <dbReference type="PROSITE" id="PS01180"/>
    </source>
</evidence>
<feature type="disulfide bond" evidence="8">
    <location>
        <begin position="309"/>
        <end position="318"/>
    </location>
</feature>
<dbReference type="SUPFAM" id="SSF49854">
    <property type="entry name" value="Spermadhesin, CUB domain"/>
    <property type="match status" value="1"/>
</dbReference>
<name>A0AA35TIF6_GEOBA</name>
<dbReference type="SMART" id="SM00050">
    <property type="entry name" value="DISIN"/>
    <property type="match status" value="1"/>
</dbReference>
<dbReference type="SMART" id="SM00608">
    <property type="entry name" value="ACR"/>
    <property type="match status" value="1"/>
</dbReference>
<dbReference type="InterPro" id="IPR001762">
    <property type="entry name" value="Disintegrin_dom"/>
</dbReference>